<protein>
    <submittedName>
        <fullName evidence="2">Uncharacterized protein</fullName>
    </submittedName>
</protein>
<evidence type="ECO:0000313" key="2">
    <source>
        <dbReference type="EMBL" id="EKG10458.1"/>
    </source>
</evidence>
<feature type="compositionally biased region" description="Basic and acidic residues" evidence="1">
    <location>
        <begin position="100"/>
        <end position="116"/>
    </location>
</feature>
<dbReference type="EMBL" id="AHHD01000517">
    <property type="protein sequence ID" value="EKG10458.1"/>
    <property type="molecule type" value="Genomic_DNA"/>
</dbReference>
<dbReference type="InParanoid" id="K2R7X4"/>
<accession>K2R7X4</accession>
<reference evidence="2 3" key="1">
    <citation type="journal article" date="2012" name="BMC Genomics">
        <title>Tools to kill: Genome of one of the most destructive plant pathogenic fungi Macrophomina phaseolina.</title>
        <authorList>
            <person name="Islam M.S."/>
            <person name="Haque M.S."/>
            <person name="Islam M.M."/>
            <person name="Emdad E.M."/>
            <person name="Halim A."/>
            <person name="Hossen Q.M.M."/>
            <person name="Hossain M.Z."/>
            <person name="Ahmed B."/>
            <person name="Rahim S."/>
            <person name="Rahman M.S."/>
            <person name="Alam M.M."/>
            <person name="Hou S."/>
            <person name="Wan X."/>
            <person name="Saito J.A."/>
            <person name="Alam M."/>
        </authorList>
    </citation>
    <scope>NUCLEOTIDE SEQUENCE [LARGE SCALE GENOMIC DNA]</scope>
    <source>
        <strain evidence="2 3">MS6</strain>
    </source>
</reference>
<feature type="compositionally biased region" description="Polar residues" evidence="1">
    <location>
        <begin position="205"/>
        <end position="216"/>
    </location>
</feature>
<gene>
    <name evidence="2" type="ORF">MPH_12316</name>
</gene>
<dbReference type="AlphaFoldDB" id="K2R7X4"/>
<feature type="region of interest" description="Disordered" evidence="1">
    <location>
        <begin position="100"/>
        <end position="237"/>
    </location>
</feature>
<evidence type="ECO:0000256" key="1">
    <source>
        <dbReference type="SAM" id="MobiDB-lite"/>
    </source>
</evidence>
<feature type="compositionally biased region" description="Polar residues" evidence="1">
    <location>
        <begin position="166"/>
        <end position="176"/>
    </location>
</feature>
<evidence type="ECO:0000313" key="3">
    <source>
        <dbReference type="Proteomes" id="UP000007129"/>
    </source>
</evidence>
<sequence>MVDAGSKTTAAWFSAGKARDPPPMLPALLPSEEYLLGEMFAPEIDSVIEGGGNGERKVSCGSEIMLGEWGVGRVEEEGQKTADKKAVERVLESRRRAVACEREERGGGGSGDDRTVKGNVSLTGRRGGEGVELAKEAGAGPAEQDEASDVEAVTVGTAPAERNRSENTTPKPNSGQLEAAQEVTIRGRSTLADPVKRTKHDKVIPSQSSSVYSTANTTPPTPLDSSDPPGTGYSGNEYVKEIETELVDDRWVDFSPMNEVRAL</sequence>
<proteinExistence type="predicted"/>
<name>K2R7X4_MACPH</name>
<dbReference type="Proteomes" id="UP000007129">
    <property type="component" value="Unassembled WGS sequence"/>
</dbReference>
<dbReference type="OrthoDB" id="10662220at2759"/>
<dbReference type="HOGENOM" id="CLU_1057964_0_0_1"/>
<organism evidence="2 3">
    <name type="scientific">Macrophomina phaseolina (strain MS6)</name>
    <name type="common">Charcoal rot fungus</name>
    <dbReference type="NCBI Taxonomy" id="1126212"/>
    <lineage>
        <taxon>Eukaryota</taxon>
        <taxon>Fungi</taxon>
        <taxon>Dikarya</taxon>
        <taxon>Ascomycota</taxon>
        <taxon>Pezizomycotina</taxon>
        <taxon>Dothideomycetes</taxon>
        <taxon>Dothideomycetes incertae sedis</taxon>
        <taxon>Botryosphaeriales</taxon>
        <taxon>Botryosphaeriaceae</taxon>
        <taxon>Macrophomina</taxon>
    </lineage>
</organism>
<dbReference type="VEuPathDB" id="FungiDB:MPH_12316"/>
<feature type="compositionally biased region" description="Basic and acidic residues" evidence="1">
    <location>
        <begin position="126"/>
        <end position="135"/>
    </location>
</feature>
<comment type="caution">
    <text evidence="2">The sequence shown here is derived from an EMBL/GenBank/DDBJ whole genome shotgun (WGS) entry which is preliminary data.</text>
</comment>